<evidence type="ECO:0000256" key="1">
    <source>
        <dbReference type="SAM" id="MobiDB-lite"/>
    </source>
</evidence>
<proteinExistence type="predicted"/>
<dbReference type="AlphaFoldDB" id="A0AAD9CW21"/>
<reference evidence="2" key="1">
    <citation type="submission" date="2023-02" db="EMBL/GenBank/DDBJ databases">
        <title>Identification and recombinant expression of a fungal hydrolase from Papiliotrema laurentii that hydrolyzes apple cutin and clears colloidal polyester polyurethane.</title>
        <authorList>
            <consortium name="DOE Joint Genome Institute"/>
            <person name="Roman V.A."/>
            <person name="Bojanowski C."/>
            <person name="Crable B.R."/>
            <person name="Wagner D.N."/>
            <person name="Hung C.S."/>
            <person name="Nadeau L.J."/>
            <person name="Schratz L."/>
            <person name="Haridas S."/>
            <person name="Pangilinan J."/>
            <person name="Lipzen A."/>
            <person name="Na H."/>
            <person name="Yan M."/>
            <person name="Ng V."/>
            <person name="Grigoriev I.V."/>
            <person name="Spatafora J.W."/>
            <person name="Barlow D."/>
            <person name="Biffinger J."/>
            <person name="Kelley-Loughnane N."/>
            <person name="Varaljay V.A."/>
            <person name="Crookes-Goodson W.J."/>
        </authorList>
    </citation>
    <scope>NUCLEOTIDE SEQUENCE</scope>
    <source>
        <strain evidence="2">5307AH</strain>
    </source>
</reference>
<feature type="compositionally biased region" description="Low complexity" evidence="1">
    <location>
        <begin position="282"/>
        <end position="302"/>
    </location>
</feature>
<organism evidence="2 3">
    <name type="scientific">Papiliotrema laurentii</name>
    <name type="common">Cryptococcus laurentii</name>
    <dbReference type="NCBI Taxonomy" id="5418"/>
    <lineage>
        <taxon>Eukaryota</taxon>
        <taxon>Fungi</taxon>
        <taxon>Dikarya</taxon>
        <taxon>Basidiomycota</taxon>
        <taxon>Agaricomycotina</taxon>
        <taxon>Tremellomycetes</taxon>
        <taxon>Tremellales</taxon>
        <taxon>Rhynchogastremaceae</taxon>
        <taxon>Papiliotrema</taxon>
    </lineage>
</organism>
<sequence length="587" mass="62612">MFRENKPQPHPHAHRQTPLLWAASTPLPPLPTLRTRTSVSSVLTGSSGESSSTHSALLISPATPTDQWVPHIAISTVGHAHEVEQEEGTQHVGKDDGPWEGDVATPRLGEFVDMSKAPQDGKEIVGWWGGTTPTMPSKKLNREKTIFDVSRMFDTGIFSLQDLPSSRAQEMDRHRPVSDCPALDDSPLLGRLQLSQESGAWSMEEAPVPDDSPVIPLAALPESPEGGWSGVMEHAIMSVAPQEEGWSAKRLGKRPERQSSSSLDTMARASPSPTANAHGPSHFRSASSGSSSSSASLQSISSGPRIPVRTSSRSSSRSGEDDHLASTPPKLPVRVSSLSHNKLTLLPLKPVFPSSDHAVDSSGHHLALARLGLQRGAHRRTTSASTASSLPTVNESPADLDSLPRSNAQCPVSSSRLFPSASQPNLRANTPAASALYLSTRASSATLRDGDGAVASLSIESGHRPSNVVEECSMTHDAGHGLLFPEIQEGRASATDPDQWPSLRGTTKEVRFTSPLIPGEIREPIRQQWGRADNISSPMWDRQAFAAVLKEAEGAVEEAAGWDWPSPPLAHPATGRTAIPAHTAVNV</sequence>
<evidence type="ECO:0000313" key="3">
    <source>
        <dbReference type="Proteomes" id="UP001182556"/>
    </source>
</evidence>
<keyword evidence="3" id="KW-1185">Reference proteome</keyword>
<feature type="region of interest" description="Disordered" evidence="1">
    <location>
        <begin position="377"/>
        <end position="408"/>
    </location>
</feature>
<feature type="region of interest" description="Disordered" evidence="1">
    <location>
        <begin position="1"/>
        <end position="26"/>
    </location>
</feature>
<protein>
    <submittedName>
        <fullName evidence="2">Uncharacterized protein</fullName>
    </submittedName>
</protein>
<name>A0AAD9CW21_PAPLA</name>
<evidence type="ECO:0000313" key="2">
    <source>
        <dbReference type="EMBL" id="KAK1922582.1"/>
    </source>
</evidence>
<dbReference type="Proteomes" id="UP001182556">
    <property type="component" value="Unassembled WGS sequence"/>
</dbReference>
<feature type="region of interest" description="Disordered" evidence="1">
    <location>
        <begin position="243"/>
        <end position="333"/>
    </location>
</feature>
<accession>A0AAD9CW21</accession>
<comment type="caution">
    <text evidence="2">The sequence shown here is derived from an EMBL/GenBank/DDBJ whole genome shotgun (WGS) entry which is preliminary data.</text>
</comment>
<dbReference type="EMBL" id="JAODAN010000008">
    <property type="protein sequence ID" value="KAK1922582.1"/>
    <property type="molecule type" value="Genomic_DNA"/>
</dbReference>
<gene>
    <name evidence="2" type="ORF">DB88DRAFT_360422</name>
</gene>